<sequence>MRPGDTATRPVGRTMDWTPAPRRSSAMRREQNLALVGAVVSGAVIATGVLLLLVARVNPDAGARVRGALLDVVTPVWAVVRAPFDGVGRAIAWGGSYVAAVDRNRALTTELATARADLQKAAGDQLALAQLKKLMKVRQPGRTTLVTARIVAATSGSVVRTAMIAAGTRDGVGIGLPVIAAEGLIGRTIEAGNHSTRVLLLADPASRIPVVVQRTGQAGLAIGNNRPTLELRDRVGPETPLRAGDRLVTSGDGGVFPPGVPVGTIIAAGTEPPLIRPAATPMGTGFVNIEAAWLPLPAEPVVVSPNVPVPIEARQSQGAKPTASTGAQ</sequence>
<dbReference type="EMBL" id="WIOL01000008">
    <property type="protein sequence ID" value="MQT18607.1"/>
    <property type="molecule type" value="Genomic_DNA"/>
</dbReference>
<keyword evidence="9" id="KW-1185">Reference proteome</keyword>
<dbReference type="AlphaFoldDB" id="A0A7C9LI11"/>
<feature type="transmembrane region" description="Helical" evidence="6">
    <location>
        <begin position="32"/>
        <end position="55"/>
    </location>
</feature>
<dbReference type="Proteomes" id="UP000481327">
    <property type="component" value="Unassembled WGS sequence"/>
</dbReference>
<evidence type="ECO:0000256" key="3">
    <source>
        <dbReference type="ARBA" id="ARBA00022960"/>
    </source>
</evidence>
<dbReference type="InterPro" id="IPR007221">
    <property type="entry name" value="MreC"/>
</dbReference>
<evidence type="ECO:0000256" key="5">
    <source>
        <dbReference type="SAM" id="MobiDB-lite"/>
    </source>
</evidence>
<gene>
    <name evidence="8" type="ORF">F3168_15240</name>
</gene>
<dbReference type="Gene3D" id="2.40.10.340">
    <property type="entry name" value="Rod shape-determining protein MreC, domain 1"/>
    <property type="match status" value="1"/>
</dbReference>
<name>A0A7C9LI11_9SPHN</name>
<evidence type="ECO:0000256" key="4">
    <source>
        <dbReference type="ARBA" id="ARBA00032089"/>
    </source>
</evidence>
<proteinExistence type="inferred from homology"/>
<dbReference type="InterPro" id="IPR055342">
    <property type="entry name" value="MreC_beta-barrel_core"/>
</dbReference>
<dbReference type="GO" id="GO:0005886">
    <property type="term" value="C:plasma membrane"/>
    <property type="evidence" value="ECO:0007669"/>
    <property type="project" value="TreeGrafter"/>
</dbReference>
<evidence type="ECO:0000313" key="9">
    <source>
        <dbReference type="Proteomes" id="UP000481327"/>
    </source>
</evidence>
<dbReference type="Pfam" id="PF04085">
    <property type="entry name" value="MreC"/>
    <property type="match status" value="1"/>
</dbReference>
<dbReference type="PANTHER" id="PTHR34138:SF1">
    <property type="entry name" value="CELL SHAPE-DETERMINING PROTEIN MREC"/>
    <property type="match status" value="1"/>
</dbReference>
<keyword evidence="3" id="KW-0133">Cell shape</keyword>
<dbReference type="PANTHER" id="PTHR34138">
    <property type="entry name" value="CELL SHAPE-DETERMINING PROTEIN MREC"/>
    <property type="match status" value="1"/>
</dbReference>
<feature type="region of interest" description="Disordered" evidence="5">
    <location>
        <begin position="1"/>
        <end position="24"/>
    </location>
</feature>
<keyword evidence="6" id="KW-1133">Transmembrane helix</keyword>
<dbReference type="Gene3D" id="2.40.10.350">
    <property type="entry name" value="Rod shape-determining protein MreC, domain 2"/>
    <property type="match status" value="1"/>
</dbReference>
<evidence type="ECO:0000313" key="8">
    <source>
        <dbReference type="EMBL" id="MQT18607.1"/>
    </source>
</evidence>
<evidence type="ECO:0000256" key="6">
    <source>
        <dbReference type="SAM" id="Phobius"/>
    </source>
</evidence>
<dbReference type="InterPro" id="IPR042177">
    <property type="entry name" value="Cell/Rod_1"/>
</dbReference>
<evidence type="ECO:0000259" key="7">
    <source>
        <dbReference type="Pfam" id="PF04085"/>
    </source>
</evidence>
<organism evidence="8 9">
    <name type="scientific">Sandarakinorhabdus fusca</name>
    <dbReference type="NCBI Taxonomy" id="1439888"/>
    <lineage>
        <taxon>Bacteria</taxon>
        <taxon>Pseudomonadati</taxon>
        <taxon>Pseudomonadota</taxon>
        <taxon>Alphaproteobacteria</taxon>
        <taxon>Sphingomonadales</taxon>
        <taxon>Sphingosinicellaceae</taxon>
        <taxon>Sandarakinorhabdus</taxon>
    </lineage>
</organism>
<evidence type="ECO:0000256" key="1">
    <source>
        <dbReference type="ARBA" id="ARBA00009369"/>
    </source>
</evidence>
<feature type="domain" description="Rod shape-determining protein MreC beta-barrel core" evidence="7">
    <location>
        <begin position="150"/>
        <end position="267"/>
    </location>
</feature>
<comment type="similarity">
    <text evidence="1">Belongs to the MreC family.</text>
</comment>
<keyword evidence="6" id="KW-0812">Transmembrane</keyword>
<evidence type="ECO:0000256" key="2">
    <source>
        <dbReference type="ARBA" id="ARBA00013855"/>
    </source>
</evidence>
<dbReference type="InterPro" id="IPR042175">
    <property type="entry name" value="Cell/Rod_MreC_2"/>
</dbReference>
<keyword evidence="6" id="KW-0472">Membrane</keyword>
<accession>A0A7C9LI11</accession>
<comment type="caution">
    <text evidence="8">The sequence shown here is derived from an EMBL/GenBank/DDBJ whole genome shotgun (WGS) entry which is preliminary data.</text>
</comment>
<reference evidence="8 9" key="1">
    <citation type="submission" date="2019-09" db="EMBL/GenBank/DDBJ databases">
        <title>Polymorphobacter sp. isolated from a lake in China.</title>
        <authorList>
            <person name="Liu Z."/>
        </authorList>
    </citation>
    <scope>NUCLEOTIDE SEQUENCE [LARGE SCALE GENOMIC DNA]</scope>
    <source>
        <strain evidence="8 9">D40P</strain>
    </source>
</reference>
<dbReference type="GO" id="GO:0008360">
    <property type="term" value="P:regulation of cell shape"/>
    <property type="evidence" value="ECO:0007669"/>
    <property type="project" value="UniProtKB-KW"/>
</dbReference>
<dbReference type="OrthoDB" id="8478127at2"/>
<protein>
    <recommendedName>
        <fullName evidence="2">Cell shape-determining protein MreC</fullName>
    </recommendedName>
    <alternativeName>
        <fullName evidence="4">Cell shape protein MreC</fullName>
    </alternativeName>
</protein>